<name>A0ABY7JW15_9ACTN</name>
<evidence type="ECO:0000256" key="6">
    <source>
        <dbReference type="ARBA" id="ARBA00049988"/>
    </source>
</evidence>
<evidence type="ECO:0000313" key="7">
    <source>
        <dbReference type="EMBL" id="WAX55101.1"/>
    </source>
</evidence>
<reference evidence="7" key="1">
    <citation type="submission" date="2022-05" db="EMBL/GenBank/DDBJ databases">
        <title>Jatrophihabitans sp. SB3-54 whole genome sequence.</title>
        <authorList>
            <person name="Suh M.K."/>
            <person name="Eom M.K."/>
            <person name="Kim J.S."/>
            <person name="Kim H.S."/>
            <person name="Do H.E."/>
            <person name="Shin Y.K."/>
            <person name="Lee J.-S."/>
        </authorList>
    </citation>
    <scope>NUCLEOTIDE SEQUENCE</scope>
    <source>
        <strain evidence="7">SB3-54</strain>
    </source>
</reference>
<keyword evidence="1" id="KW-0678">Repressor</keyword>
<dbReference type="InterPro" id="IPR010985">
    <property type="entry name" value="Ribbon_hlx_hlx"/>
</dbReference>
<evidence type="ECO:0000256" key="2">
    <source>
        <dbReference type="ARBA" id="ARBA00022649"/>
    </source>
</evidence>
<dbReference type="Pfam" id="PF08681">
    <property type="entry name" value="TacA1"/>
    <property type="match status" value="1"/>
</dbReference>
<evidence type="ECO:0000256" key="5">
    <source>
        <dbReference type="ARBA" id="ARBA00023163"/>
    </source>
</evidence>
<gene>
    <name evidence="7" type="ORF">M6B22_11070</name>
</gene>
<dbReference type="InterPro" id="IPR014795">
    <property type="entry name" value="TacA_1-like"/>
</dbReference>
<keyword evidence="8" id="KW-1185">Reference proteome</keyword>
<accession>A0ABY7JW15</accession>
<evidence type="ECO:0000256" key="3">
    <source>
        <dbReference type="ARBA" id="ARBA00023015"/>
    </source>
</evidence>
<dbReference type="Gene3D" id="1.20.5.780">
    <property type="entry name" value="Single helix bin"/>
    <property type="match status" value="1"/>
</dbReference>
<dbReference type="SUPFAM" id="SSF47598">
    <property type="entry name" value="Ribbon-helix-helix"/>
    <property type="match status" value="1"/>
</dbReference>
<proteinExistence type="inferred from homology"/>
<sequence length="90" mass="9986">MPATKSARLNLRLNADDDALLRQAAAALGQSVSEFLTSSAVERAHDVLADQRHFDLDVETWNRFVAILDEPAEPDPALVSLFSRPSRIER</sequence>
<evidence type="ECO:0000256" key="1">
    <source>
        <dbReference type="ARBA" id="ARBA00022491"/>
    </source>
</evidence>
<keyword evidence="4" id="KW-0238">DNA-binding</keyword>
<protein>
    <submittedName>
        <fullName evidence="7">DUF1778 domain-containing protein</fullName>
    </submittedName>
</protein>
<keyword evidence="2" id="KW-1277">Toxin-antitoxin system</keyword>
<evidence type="ECO:0000256" key="4">
    <source>
        <dbReference type="ARBA" id="ARBA00023125"/>
    </source>
</evidence>
<dbReference type="EMBL" id="CP097463">
    <property type="protein sequence ID" value="WAX55101.1"/>
    <property type="molecule type" value="Genomic_DNA"/>
</dbReference>
<keyword evidence="3" id="KW-0805">Transcription regulation</keyword>
<dbReference type="Proteomes" id="UP001164693">
    <property type="component" value="Chromosome"/>
</dbReference>
<comment type="similarity">
    <text evidence="6">Belongs to the TacA antitoxin family.</text>
</comment>
<dbReference type="PANTHER" id="PTHR35401:SF1">
    <property type="entry name" value="CYTOPLASMIC PROTEIN"/>
    <property type="match status" value="1"/>
</dbReference>
<dbReference type="RefSeq" id="WP_269441603.1">
    <property type="nucleotide sequence ID" value="NZ_CP097463.1"/>
</dbReference>
<organism evidence="7 8">
    <name type="scientific">Jatrophihabitans cynanchi</name>
    <dbReference type="NCBI Taxonomy" id="2944128"/>
    <lineage>
        <taxon>Bacteria</taxon>
        <taxon>Bacillati</taxon>
        <taxon>Actinomycetota</taxon>
        <taxon>Actinomycetes</taxon>
        <taxon>Jatrophihabitantales</taxon>
        <taxon>Jatrophihabitantaceae</taxon>
        <taxon>Jatrophihabitans</taxon>
    </lineage>
</organism>
<evidence type="ECO:0000313" key="8">
    <source>
        <dbReference type="Proteomes" id="UP001164693"/>
    </source>
</evidence>
<keyword evidence="5" id="KW-0804">Transcription</keyword>
<dbReference type="PANTHER" id="PTHR35401">
    <property type="entry name" value="COPG FAMILY HELIX-TURN-HELIX PROTEIN-RELATED-RELATED"/>
    <property type="match status" value="1"/>
</dbReference>